<evidence type="ECO:0000313" key="2">
    <source>
        <dbReference type="EMBL" id="CDO09549.1"/>
    </source>
</evidence>
<reference evidence="2" key="2">
    <citation type="submission" date="2014-03" db="EMBL/GenBank/DDBJ databases">
        <authorList>
            <person name="Urmite Genomes"/>
        </authorList>
    </citation>
    <scope>NUCLEOTIDE SEQUENCE</scope>
    <source>
        <strain evidence="2">DSM 44829</strain>
    </source>
</reference>
<accession>W9AUT3</accession>
<feature type="transmembrane region" description="Helical" evidence="1">
    <location>
        <begin position="14"/>
        <end position="35"/>
    </location>
</feature>
<keyword evidence="1" id="KW-0812">Transmembrane</keyword>
<evidence type="ECO:0000256" key="1">
    <source>
        <dbReference type="SAM" id="Phobius"/>
    </source>
</evidence>
<organism evidence="2 3">
    <name type="scientific">Mycolicibacterium cosmeticum</name>
    <dbReference type="NCBI Taxonomy" id="258533"/>
    <lineage>
        <taxon>Bacteria</taxon>
        <taxon>Bacillati</taxon>
        <taxon>Actinomycetota</taxon>
        <taxon>Actinomycetes</taxon>
        <taxon>Mycobacteriales</taxon>
        <taxon>Mycobacteriaceae</taxon>
        <taxon>Mycolicibacterium</taxon>
    </lineage>
</organism>
<feature type="transmembrane region" description="Helical" evidence="1">
    <location>
        <begin position="125"/>
        <end position="142"/>
    </location>
</feature>
<dbReference type="eggNOG" id="ENOG5031AT3">
    <property type="taxonomic scope" value="Bacteria"/>
</dbReference>
<evidence type="ECO:0008006" key="4">
    <source>
        <dbReference type="Google" id="ProtNLM"/>
    </source>
</evidence>
<reference evidence="2" key="1">
    <citation type="submission" date="2014-03" db="EMBL/GenBank/DDBJ databases">
        <title>Draft Genome Sequence of Mycobacterium cosmeticum DSM 44829.</title>
        <authorList>
            <person name="Croce O."/>
            <person name="Robert C."/>
            <person name="Raoult D."/>
            <person name="Drancourt M."/>
        </authorList>
    </citation>
    <scope>NUCLEOTIDE SEQUENCE [LARGE SCALE GENOMIC DNA]</scope>
    <source>
        <strain evidence="2">DSM 44829</strain>
    </source>
</reference>
<dbReference type="EMBL" id="CCBB010000003">
    <property type="protein sequence ID" value="CDO09549.1"/>
    <property type="molecule type" value="Genomic_DNA"/>
</dbReference>
<dbReference type="RefSeq" id="WP_046872874.1">
    <property type="nucleotide sequence ID" value="NZ_CCBB010000003.1"/>
</dbReference>
<keyword evidence="3" id="KW-1185">Reference proteome</keyword>
<gene>
    <name evidence="2" type="ORF">BN977_04372</name>
</gene>
<dbReference type="Proteomes" id="UP000028870">
    <property type="component" value="Unassembled WGS sequence"/>
</dbReference>
<sequence length="160" mass="16544">MTTSTPHTRSHTPAVRIAALAVGALFLVVGIAGFIPGLTTHTDMLTWAGHHSGSMLLGVFAVSVLHNVVHLAFGVAGLLASRTVTAARLFLIVAGVIYLVLTLYGLVIDHTSTANFVPVNTADNWLHLVLGVGMVALGVVLGRPAVHTDDGTAPPTDGIE</sequence>
<dbReference type="AlphaFoldDB" id="W9AUT3"/>
<evidence type="ECO:0000313" key="3">
    <source>
        <dbReference type="Proteomes" id="UP000028870"/>
    </source>
</evidence>
<keyword evidence="1" id="KW-1133">Transmembrane helix</keyword>
<feature type="transmembrane region" description="Helical" evidence="1">
    <location>
        <begin position="55"/>
        <end position="79"/>
    </location>
</feature>
<protein>
    <recommendedName>
        <fullName evidence="4">DUF4383 domain-containing protein</fullName>
    </recommendedName>
</protein>
<dbReference type="STRING" id="258533.BN977_04372"/>
<feature type="transmembrane region" description="Helical" evidence="1">
    <location>
        <begin position="86"/>
        <end position="105"/>
    </location>
</feature>
<dbReference type="OrthoDB" id="572373at2"/>
<comment type="caution">
    <text evidence="2">The sequence shown here is derived from an EMBL/GenBank/DDBJ whole genome shotgun (WGS) entry which is preliminary data.</text>
</comment>
<keyword evidence="1" id="KW-0472">Membrane</keyword>
<proteinExistence type="predicted"/>
<name>W9AUT3_MYCCO</name>
<dbReference type="Pfam" id="PF14325">
    <property type="entry name" value="DUF4383"/>
    <property type="match status" value="1"/>
</dbReference>